<reference evidence="1 2" key="1">
    <citation type="journal article" date="2018" name="Evol. Lett.">
        <title>Horizontal gene cluster transfer increased hallucinogenic mushroom diversity.</title>
        <authorList>
            <person name="Reynolds H.T."/>
            <person name="Vijayakumar V."/>
            <person name="Gluck-Thaler E."/>
            <person name="Korotkin H.B."/>
            <person name="Matheny P.B."/>
            <person name="Slot J.C."/>
        </authorList>
    </citation>
    <scope>NUCLEOTIDE SEQUENCE [LARGE SCALE GENOMIC DNA]</scope>
    <source>
        <strain evidence="1 2">2629</strain>
    </source>
</reference>
<evidence type="ECO:0000313" key="2">
    <source>
        <dbReference type="Proteomes" id="UP000284842"/>
    </source>
</evidence>
<proteinExistence type="predicted"/>
<dbReference type="AlphaFoldDB" id="A0A409WSB4"/>
<sequence>MTQYMPSMDEINAKLQDRKAVAPSLSAKQALMNEWALDIPDGRSPATLEIRDRALSRWSTYLISKGVTDTSQHWRMEIVDHHLKGFLPWQLENFRGLTEEKVKFKTLAAWRNRIQYCIIENVLDDAGNRVGIDVVRRHHLQLESQILKLQIKWNLDQFSNEKMFYGRYELQIVIQTILEATTDDPEARLAGLIVINQALFTFYSSARPSSLGPTHKKWMELERYIKVKDICFIRLGPMRWMALVTFTNLKGEINTVTVTPQKFRFHHPKLGHNVIFDNVTFLLVYMYDMGYLDYKREDELYLNASAAVECLVRLQCPEGSEDLGTITANSGRHQNVNVRTQVEDQIKDRQTAFIQSVVANDWETSNAPDEEEEDEVDLFNLPIQSVTLSFMLYLRREGHVLEWDEASQKVIPVSSFNMALKREEKIAGKLCHYVDNVISM</sequence>
<dbReference type="InParanoid" id="A0A409WSB4"/>
<dbReference type="OrthoDB" id="3253465at2759"/>
<organism evidence="1 2">
    <name type="scientific">Panaeolus cyanescens</name>
    <dbReference type="NCBI Taxonomy" id="181874"/>
    <lineage>
        <taxon>Eukaryota</taxon>
        <taxon>Fungi</taxon>
        <taxon>Dikarya</taxon>
        <taxon>Basidiomycota</taxon>
        <taxon>Agaricomycotina</taxon>
        <taxon>Agaricomycetes</taxon>
        <taxon>Agaricomycetidae</taxon>
        <taxon>Agaricales</taxon>
        <taxon>Agaricineae</taxon>
        <taxon>Galeropsidaceae</taxon>
        <taxon>Panaeolus</taxon>
    </lineage>
</organism>
<name>A0A409WSB4_9AGAR</name>
<evidence type="ECO:0000313" key="1">
    <source>
        <dbReference type="EMBL" id="PPQ81404.1"/>
    </source>
</evidence>
<keyword evidence="2" id="KW-1185">Reference proteome</keyword>
<dbReference type="Proteomes" id="UP000284842">
    <property type="component" value="Unassembled WGS sequence"/>
</dbReference>
<comment type="caution">
    <text evidence="1">The sequence shown here is derived from an EMBL/GenBank/DDBJ whole genome shotgun (WGS) entry which is preliminary data.</text>
</comment>
<accession>A0A409WSB4</accession>
<protein>
    <submittedName>
        <fullName evidence="1">Uncharacterized protein</fullName>
    </submittedName>
</protein>
<gene>
    <name evidence="1" type="ORF">CVT24_001832</name>
</gene>
<dbReference type="EMBL" id="NHTK01005284">
    <property type="protein sequence ID" value="PPQ81404.1"/>
    <property type="molecule type" value="Genomic_DNA"/>
</dbReference>
<feature type="non-terminal residue" evidence="1">
    <location>
        <position position="440"/>
    </location>
</feature>